<reference evidence="1 2" key="2">
    <citation type="submission" date="2016-12" db="EMBL/GenBank/DDBJ databases">
        <title>Draft Genome Sequence of Cystobacter ferrugineus Strain Cbfe23.</title>
        <authorList>
            <person name="Akbar S."/>
            <person name="Dowd S.E."/>
            <person name="Stevens D.C."/>
        </authorList>
    </citation>
    <scope>NUCLEOTIDE SEQUENCE [LARGE SCALE GENOMIC DNA]</scope>
    <source>
        <strain evidence="1 2">Cbfe23</strain>
    </source>
</reference>
<reference evidence="2" key="1">
    <citation type="submission" date="2016-11" db="EMBL/GenBank/DDBJ databases">
        <authorList>
            <person name="Shukria A."/>
            <person name="Stevens D.C."/>
        </authorList>
    </citation>
    <scope>NUCLEOTIDE SEQUENCE [LARGE SCALE GENOMIC DNA]</scope>
    <source>
        <strain evidence="2">Cbfe23</strain>
    </source>
</reference>
<dbReference type="EMBL" id="MPIN01000015">
    <property type="protein sequence ID" value="OJH35222.1"/>
    <property type="molecule type" value="Genomic_DNA"/>
</dbReference>
<accession>A0A1L9AYY8</accession>
<evidence type="ECO:0000313" key="2">
    <source>
        <dbReference type="Proteomes" id="UP000182229"/>
    </source>
</evidence>
<comment type="caution">
    <text evidence="1">The sequence shown here is derived from an EMBL/GenBank/DDBJ whole genome shotgun (WGS) entry which is preliminary data.</text>
</comment>
<dbReference type="AlphaFoldDB" id="A0A1L9AYY8"/>
<sequence>MPDWDEEDGGELPFEVIAGSGGYHAIAGTDPSYVGTEMQLAETLSLECNEPVYSIERANDPWTVMSWRKGALEFLDLAAQATLGTPT</sequence>
<organism evidence="1 2">
    <name type="scientific">Cystobacter ferrugineus</name>
    <dbReference type="NCBI Taxonomy" id="83449"/>
    <lineage>
        <taxon>Bacteria</taxon>
        <taxon>Pseudomonadati</taxon>
        <taxon>Myxococcota</taxon>
        <taxon>Myxococcia</taxon>
        <taxon>Myxococcales</taxon>
        <taxon>Cystobacterineae</taxon>
        <taxon>Archangiaceae</taxon>
        <taxon>Cystobacter</taxon>
    </lineage>
</organism>
<protein>
    <submittedName>
        <fullName evidence="1">Uncharacterized protein</fullName>
    </submittedName>
</protein>
<dbReference type="Proteomes" id="UP000182229">
    <property type="component" value="Unassembled WGS sequence"/>
</dbReference>
<proteinExistence type="predicted"/>
<keyword evidence="2" id="KW-1185">Reference proteome</keyword>
<gene>
    <name evidence="1" type="ORF">BON30_39915</name>
</gene>
<evidence type="ECO:0000313" key="1">
    <source>
        <dbReference type="EMBL" id="OJH35222.1"/>
    </source>
</evidence>
<dbReference type="RefSeq" id="WP_143177967.1">
    <property type="nucleotide sequence ID" value="NZ_MPIN01000015.1"/>
</dbReference>
<name>A0A1L9AYY8_9BACT</name>